<evidence type="ECO:0000313" key="4">
    <source>
        <dbReference type="Proteomes" id="UP000470470"/>
    </source>
</evidence>
<keyword evidence="4" id="KW-1185">Reference proteome</keyword>
<protein>
    <submittedName>
        <fullName evidence="3">SGNH/GDSL hydrolase family protein</fullName>
    </submittedName>
</protein>
<dbReference type="InterPro" id="IPR036514">
    <property type="entry name" value="SGNH_hydro_sf"/>
</dbReference>
<sequence length="257" mass="26043">MSRGFERPPIWFWALMVIAGLAAIATVPVATSRGGDPISRAESDRLAAAAASADREDAVAAPISVLVVGDSYTGGSNEGGVGAKSWTAALGRQLREAGYSVDLSTSAGGGAGYTVGGSRGLTFQQLAEEGGVGFDLVVVFGSRNDLGDSDAVESAAQATYETVRANSPNARLLVVEPPWVDADVPNSILEDRDGVAAAAAAAGAAFLDPLAGGWFTGPASDLIGDDGVHPDDAGHAYMAELMQPAVVAELDAIRAAR</sequence>
<feature type="transmembrane region" description="Helical" evidence="1">
    <location>
        <begin position="12"/>
        <end position="30"/>
    </location>
</feature>
<keyword evidence="1" id="KW-0472">Membrane</keyword>
<dbReference type="PANTHER" id="PTHR43784:SF2">
    <property type="entry name" value="GDSL-LIKE LIPASE_ACYLHYDROLASE, PUTATIVE (AFU_ORTHOLOGUE AFUA_2G00820)-RELATED"/>
    <property type="match status" value="1"/>
</dbReference>
<keyword evidence="3" id="KW-0378">Hydrolase</keyword>
<dbReference type="PANTHER" id="PTHR43784">
    <property type="entry name" value="GDSL-LIKE LIPASE/ACYLHYDROLASE, PUTATIVE (AFU_ORTHOLOGUE AFUA_2G00820)-RELATED"/>
    <property type="match status" value="1"/>
</dbReference>
<organism evidence="3 4">
    <name type="scientific">Goekera deserti</name>
    <dbReference type="NCBI Taxonomy" id="2497753"/>
    <lineage>
        <taxon>Bacteria</taxon>
        <taxon>Bacillati</taxon>
        <taxon>Actinomycetota</taxon>
        <taxon>Actinomycetes</taxon>
        <taxon>Geodermatophilales</taxon>
        <taxon>Geodermatophilaceae</taxon>
        <taxon>Goekera</taxon>
    </lineage>
</organism>
<evidence type="ECO:0000259" key="2">
    <source>
        <dbReference type="Pfam" id="PF13472"/>
    </source>
</evidence>
<evidence type="ECO:0000313" key="3">
    <source>
        <dbReference type="EMBL" id="NEL55054.1"/>
    </source>
</evidence>
<dbReference type="GO" id="GO:0016787">
    <property type="term" value="F:hydrolase activity"/>
    <property type="evidence" value="ECO:0007669"/>
    <property type="project" value="UniProtKB-KW"/>
</dbReference>
<gene>
    <name evidence="3" type="ORF">G1H19_13720</name>
</gene>
<dbReference type="RefSeq" id="WP_152729411.1">
    <property type="nucleotide sequence ID" value="NZ_JAABOZ010000003.1"/>
</dbReference>
<dbReference type="Proteomes" id="UP000470470">
    <property type="component" value="Unassembled WGS sequence"/>
</dbReference>
<dbReference type="InterPro" id="IPR013830">
    <property type="entry name" value="SGNH_hydro"/>
</dbReference>
<dbReference type="EMBL" id="JAAGWK010000019">
    <property type="protein sequence ID" value="NEL55054.1"/>
    <property type="molecule type" value="Genomic_DNA"/>
</dbReference>
<dbReference type="CDD" id="cd00229">
    <property type="entry name" value="SGNH_hydrolase"/>
    <property type="match status" value="1"/>
</dbReference>
<accession>A0A7K3WF42</accession>
<dbReference type="AlphaFoldDB" id="A0A7K3WF42"/>
<dbReference type="InterPro" id="IPR053140">
    <property type="entry name" value="GDSL_Rv0518-like"/>
</dbReference>
<dbReference type="Pfam" id="PF13472">
    <property type="entry name" value="Lipase_GDSL_2"/>
    <property type="match status" value="1"/>
</dbReference>
<keyword evidence="1" id="KW-0812">Transmembrane</keyword>
<proteinExistence type="predicted"/>
<dbReference type="Gene3D" id="3.40.50.1110">
    <property type="entry name" value="SGNH hydrolase"/>
    <property type="match status" value="1"/>
</dbReference>
<keyword evidence="1" id="KW-1133">Transmembrane helix</keyword>
<comment type="caution">
    <text evidence="3">The sequence shown here is derived from an EMBL/GenBank/DDBJ whole genome shotgun (WGS) entry which is preliminary data.</text>
</comment>
<feature type="domain" description="SGNH hydrolase-type esterase" evidence="2">
    <location>
        <begin position="67"/>
        <end position="236"/>
    </location>
</feature>
<evidence type="ECO:0000256" key="1">
    <source>
        <dbReference type="SAM" id="Phobius"/>
    </source>
</evidence>
<name>A0A7K3WF42_9ACTN</name>
<reference evidence="3 4" key="1">
    <citation type="submission" date="2020-02" db="EMBL/GenBank/DDBJ databases">
        <title>The whole genome sequence of CPCC 205119.</title>
        <authorList>
            <person name="Jiang Z."/>
        </authorList>
    </citation>
    <scope>NUCLEOTIDE SEQUENCE [LARGE SCALE GENOMIC DNA]</scope>
    <source>
        <strain evidence="3 4">CPCC 205119</strain>
    </source>
</reference>
<dbReference type="SUPFAM" id="SSF52266">
    <property type="entry name" value="SGNH hydrolase"/>
    <property type="match status" value="1"/>
</dbReference>